<evidence type="ECO:0000313" key="2">
    <source>
        <dbReference type="Proteomes" id="UP001497680"/>
    </source>
</evidence>
<gene>
    <name evidence="1" type="ORF">F4821DRAFT_222748</name>
</gene>
<dbReference type="EMBL" id="MU394281">
    <property type="protein sequence ID" value="KAI6093341.1"/>
    <property type="molecule type" value="Genomic_DNA"/>
</dbReference>
<organism evidence="1 2">
    <name type="scientific">Hypoxylon rubiginosum</name>
    <dbReference type="NCBI Taxonomy" id="110542"/>
    <lineage>
        <taxon>Eukaryota</taxon>
        <taxon>Fungi</taxon>
        <taxon>Dikarya</taxon>
        <taxon>Ascomycota</taxon>
        <taxon>Pezizomycotina</taxon>
        <taxon>Sordariomycetes</taxon>
        <taxon>Xylariomycetidae</taxon>
        <taxon>Xylariales</taxon>
        <taxon>Hypoxylaceae</taxon>
        <taxon>Hypoxylon</taxon>
    </lineage>
</organism>
<name>A0ACC0DLG7_9PEZI</name>
<sequence length="140" mass="15466">MTRLLPATTRARGSSPPDYACADPTFYNDILFALCSRWAGPVHGAHRPPLPSIVKDEARVRAALAKRFRSRNPQFQCLVHGDAHVGNAWLGSHKTTNDPRFLAHYLAVLRWFGGPELSIEDEEVDDGGVYLDIGALRTAD</sequence>
<proteinExistence type="predicted"/>
<protein>
    <submittedName>
        <fullName evidence="1">Uncharacterized protein</fullName>
    </submittedName>
</protein>
<evidence type="ECO:0000313" key="1">
    <source>
        <dbReference type="EMBL" id="KAI6093341.1"/>
    </source>
</evidence>
<reference evidence="1 2" key="1">
    <citation type="journal article" date="2022" name="New Phytol.">
        <title>Ecological generalism drives hyperdiversity of secondary metabolite gene clusters in xylarialean endophytes.</title>
        <authorList>
            <person name="Franco M.E.E."/>
            <person name="Wisecaver J.H."/>
            <person name="Arnold A.E."/>
            <person name="Ju Y.M."/>
            <person name="Slot J.C."/>
            <person name="Ahrendt S."/>
            <person name="Moore L.P."/>
            <person name="Eastman K.E."/>
            <person name="Scott K."/>
            <person name="Konkel Z."/>
            <person name="Mondo S.J."/>
            <person name="Kuo A."/>
            <person name="Hayes R.D."/>
            <person name="Haridas S."/>
            <person name="Andreopoulos B."/>
            <person name="Riley R."/>
            <person name="LaButti K."/>
            <person name="Pangilinan J."/>
            <person name="Lipzen A."/>
            <person name="Amirebrahimi M."/>
            <person name="Yan J."/>
            <person name="Adam C."/>
            <person name="Keymanesh K."/>
            <person name="Ng V."/>
            <person name="Louie K."/>
            <person name="Northen T."/>
            <person name="Drula E."/>
            <person name="Henrissat B."/>
            <person name="Hsieh H.M."/>
            <person name="Youens-Clark K."/>
            <person name="Lutzoni F."/>
            <person name="Miadlikowska J."/>
            <person name="Eastwood D.C."/>
            <person name="Hamelin R.C."/>
            <person name="Grigoriev I.V."/>
            <person name="U'Ren J.M."/>
        </authorList>
    </citation>
    <scope>NUCLEOTIDE SEQUENCE [LARGE SCALE GENOMIC DNA]</scope>
    <source>
        <strain evidence="1 2">ER1909</strain>
    </source>
</reference>
<accession>A0ACC0DLG7</accession>
<comment type="caution">
    <text evidence="1">The sequence shown here is derived from an EMBL/GenBank/DDBJ whole genome shotgun (WGS) entry which is preliminary data.</text>
</comment>
<keyword evidence="2" id="KW-1185">Reference proteome</keyword>
<dbReference type="Proteomes" id="UP001497680">
    <property type="component" value="Unassembled WGS sequence"/>
</dbReference>